<evidence type="ECO:0000256" key="1">
    <source>
        <dbReference type="ARBA" id="ARBA00002659"/>
    </source>
</evidence>
<dbReference type="InterPro" id="IPR050929">
    <property type="entry name" value="PFKA"/>
</dbReference>
<evidence type="ECO:0000256" key="7">
    <source>
        <dbReference type="ARBA" id="ARBA00022842"/>
    </source>
</evidence>
<keyword evidence="4" id="KW-0547">Nucleotide-binding</keyword>
<proteinExistence type="predicted"/>
<accession>A0A8S1LUQ1</accession>
<dbReference type="NCBIfam" id="NF005301">
    <property type="entry name" value="PRK06830.1"/>
    <property type="match status" value="1"/>
</dbReference>
<evidence type="ECO:0000256" key="8">
    <source>
        <dbReference type="ARBA" id="ARBA00023152"/>
    </source>
</evidence>
<dbReference type="EMBL" id="CAJJDM010000046">
    <property type="protein sequence ID" value="CAD8070969.1"/>
    <property type="molecule type" value="Genomic_DNA"/>
</dbReference>
<keyword evidence="2" id="KW-0808">Transferase</keyword>
<dbReference type="Pfam" id="PF00365">
    <property type="entry name" value="PFK"/>
    <property type="match status" value="1"/>
</dbReference>
<evidence type="ECO:0000313" key="12">
    <source>
        <dbReference type="Proteomes" id="UP000688137"/>
    </source>
</evidence>
<keyword evidence="7" id="KW-0460">Magnesium</keyword>
<comment type="catalytic activity">
    <reaction evidence="9">
        <text>beta-D-fructose 6-phosphate + ATP = beta-D-fructose 1,6-bisphosphate + ADP + H(+)</text>
        <dbReference type="Rhea" id="RHEA:16109"/>
        <dbReference type="ChEBI" id="CHEBI:15378"/>
        <dbReference type="ChEBI" id="CHEBI:30616"/>
        <dbReference type="ChEBI" id="CHEBI:32966"/>
        <dbReference type="ChEBI" id="CHEBI:57634"/>
        <dbReference type="ChEBI" id="CHEBI:456216"/>
        <dbReference type="EC" id="2.7.1.11"/>
    </reaction>
</comment>
<sequence length="542" mass="59925">MSESNSTLFYAGITLASGLITDFLINRLNKKEIVEDFKPIRSLTLRKRSFVNSKQAPVPEALLNSENPLLDEIKFLNSATCDIERVNHLSLGLDDEFPNIKSPLLGEGNLRSVFGGGGFLPDDAFIYCGSYVINTAVFGPGKRIDQTKKWLRAGPRKSLFFDPKTVKAAIVTCGGLCPGLNVVIRELYMSLHYNYGVQDIYGIKYGYKGFYTYDWIKFDANYVKNIHNLGGTILGSSRGGFDLNKIVEAIVNHGINQVFCLGGDGTHGGVLELFKELRKRKLKISIVGIPKTIDNDIAIIDESFGFETAVEEAINAIKSAYVEANCAEYGVGLVRLMGRNAGFIAMSACNASRDAHVCLIPEFKFELYGDRGLLEYCYQRLKKKGTLVLVIAEGAGDAMLDYKVNVVETDASGNKKSQDVGVIVKDELTKYCKNKGMGITLKHIDPTYMIRTVPANPHDKIMCTQLAQNAVHGAMAGFSGFTVGHVNNRLAYIPIEELLSGKYSNRVVADSREWQRLLASTGQPSFLNNEEQMIQQKQQQQI</sequence>
<comment type="caution">
    <text evidence="11">The sequence shown here is derived from an EMBL/GenBank/DDBJ whole genome shotgun (WGS) entry which is preliminary data.</text>
</comment>
<keyword evidence="3" id="KW-0479">Metal-binding</keyword>
<evidence type="ECO:0000256" key="9">
    <source>
        <dbReference type="ARBA" id="ARBA00048070"/>
    </source>
</evidence>
<reference evidence="11" key="1">
    <citation type="submission" date="2021-01" db="EMBL/GenBank/DDBJ databases">
        <authorList>
            <consortium name="Genoscope - CEA"/>
            <person name="William W."/>
        </authorList>
    </citation>
    <scope>NUCLEOTIDE SEQUENCE</scope>
</reference>
<dbReference type="GO" id="GO:0005737">
    <property type="term" value="C:cytoplasm"/>
    <property type="evidence" value="ECO:0007669"/>
    <property type="project" value="UniProtKB-ARBA"/>
</dbReference>
<comment type="function">
    <text evidence="1">Catalyzes the phosphorylation of D-fructose 6-phosphate to fructose 1,6-bisphosphate by ATP, the first committing step of glycolysis.</text>
</comment>
<evidence type="ECO:0000256" key="6">
    <source>
        <dbReference type="ARBA" id="ARBA00022840"/>
    </source>
</evidence>
<dbReference type="PANTHER" id="PTHR45770">
    <property type="entry name" value="ATP-DEPENDENT 6-PHOSPHOFRUCTOKINASE 1"/>
    <property type="match status" value="1"/>
</dbReference>
<evidence type="ECO:0000256" key="5">
    <source>
        <dbReference type="ARBA" id="ARBA00022777"/>
    </source>
</evidence>
<evidence type="ECO:0000259" key="10">
    <source>
        <dbReference type="Pfam" id="PF00365"/>
    </source>
</evidence>
<keyword evidence="6" id="KW-0067">ATP-binding</keyword>
<evidence type="ECO:0000256" key="2">
    <source>
        <dbReference type="ARBA" id="ARBA00022679"/>
    </source>
</evidence>
<dbReference type="GO" id="GO:0046872">
    <property type="term" value="F:metal ion binding"/>
    <property type="evidence" value="ECO:0007669"/>
    <property type="project" value="UniProtKB-KW"/>
</dbReference>
<dbReference type="FunFam" id="3.40.50.450:FF:000002">
    <property type="entry name" value="ATP-dependent 6-phosphofructokinase"/>
    <property type="match status" value="1"/>
</dbReference>
<evidence type="ECO:0000256" key="4">
    <source>
        <dbReference type="ARBA" id="ARBA00022741"/>
    </source>
</evidence>
<protein>
    <recommendedName>
        <fullName evidence="10">Phosphofructokinase domain-containing protein</fullName>
    </recommendedName>
</protein>
<evidence type="ECO:0000313" key="11">
    <source>
        <dbReference type="EMBL" id="CAD8070969.1"/>
    </source>
</evidence>
<dbReference type="AlphaFoldDB" id="A0A8S1LUQ1"/>
<dbReference type="Proteomes" id="UP000688137">
    <property type="component" value="Unassembled WGS sequence"/>
</dbReference>
<name>A0A8S1LUQ1_PARPR</name>
<keyword evidence="12" id="KW-1185">Reference proteome</keyword>
<dbReference type="GO" id="GO:0003872">
    <property type="term" value="F:6-phosphofructokinase activity"/>
    <property type="evidence" value="ECO:0007669"/>
    <property type="project" value="UniProtKB-EC"/>
</dbReference>
<dbReference type="OMA" id="GQKDPCC"/>
<organism evidence="11 12">
    <name type="scientific">Paramecium primaurelia</name>
    <dbReference type="NCBI Taxonomy" id="5886"/>
    <lineage>
        <taxon>Eukaryota</taxon>
        <taxon>Sar</taxon>
        <taxon>Alveolata</taxon>
        <taxon>Ciliophora</taxon>
        <taxon>Intramacronucleata</taxon>
        <taxon>Oligohymenophorea</taxon>
        <taxon>Peniculida</taxon>
        <taxon>Parameciidae</taxon>
        <taxon>Paramecium</taxon>
    </lineage>
</organism>
<keyword evidence="8" id="KW-0324">Glycolysis</keyword>
<dbReference type="InterPro" id="IPR000023">
    <property type="entry name" value="Phosphofructokinase_dom"/>
</dbReference>
<gene>
    <name evidence="11" type="ORF">PPRIM_AZ9-3.1.T0460230</name>
</gene>
<keyword evidence="5" id="KW-0418">Kinase</keyword>
<dbReference type="GO" id="GO:0005524">
    <property type="term" value="F:ATP binding"/>
    <property type="evidence" value="ECO:0007669"/>
    <property type="project" value="UniProtKB-KW"/>
</dbReference>
<evidence type="ECO:0000256" key="3">
    <source>
        <dbReference type="ARBA" id="ARBA00022723"/>
    </source>
</evidence>
<feature type="domain" description="Phosphofructokinase" evidence="10">
    <location>
        <begin position="168"/>
        <end position="472"/>
    </location>
</feature>